<dbReference type="CDD" id="cd00077">
    <property type="entry name" value="HDc"/>
    <property type="match status" value="2"/>
</dbReference>
<proteinExistence type="predicted"/>
<organism evidence="2 3">
    <name type="scientific">Lactonifactor longoviformis DSM 17459</name>
    <dbReference type="NCBI Taxonomy" id="1122155"/>
    <lineage>
        <taxon>Bacteria</taxon>
        <taxon>Bacillati</taxon>
        <taxon>Bacillota</taxon>
        <taxon>Clostridia</taxon>
        <taxon>Eubacteriales</taxon>
        <taxon>Clostridiaceae</taxon>
        <taxon>Lactonifactor</taxon>
    </lineage>
</organism>
<dbReference type="InterPro" id="IPR006674">
    <property type="entry name" value="HD_domain"/>
</dbReference>
<reference evidence="2 3" key="1">
    <citation type="submission" date="2016-11" db="EMBL/GenBank/DDBJ databases">
        <authorList>
            <person name="Jaros S."/>
            <person name="Januszkiewicz K."/>
            <person name="Wedrychowicz H."/>
        </authorList>
    </citation>
    <scope>NUCLEOTIDE SEQUENCE [LARGE SCALE GENOMIC DNA]</scope>
    <source>
        <strain evidence="2 3">DSM 17459</strain>
    </source>
</reference>
<name>A0A1M4V1Q5_9CLOT</name>
<dbReference type="EMBL" id="FQVI01000003">
    <property type="protein sequence ID" value="SHE62914.1"/>
    <property type="molecule type" value="Genomic_DNA"/>
</dbReference>
<dbReference type="InterPro" id="IPR003607">
    <property type="entry name" value="HD/PDEase_dom"/>
</dbReference>
<dbReference type="STRING" id="1122155.SAMN02745158_01083"/>
<dbReference type="Pfam" id="PF13487">
    <property type="entry name" value="HD_5"/>
    <property type="match status" value="1"/>
</dbReference>
<dbReference type="Proteomes" id="UP000184245">
    <property type="component" value="Unassembled WGS sequence"/>
</dbReference>
<feature type="domain" description="HD-GYP" evidence="1">
    <location>
        <begin position="205"/>
        <end position="400"/>
    </location>
</feature>
<keyword evidence="3" id="KW-1185">Reference proteome</keyword>
<sequence>MLQYIDQIENEGILGIMRRSCNYVDPRLMNHGYRTSYLVSKILKRTGKYSEIEMRDICILAMLHDIGAYKTEEISRMLEFETENVWEHSNYGYLFIKYFSPLARLAPVVLLHHTSWKQLKEMEDVSEEIKTLAQILNIADRTDVYMEEEGHRWEDFTGLLRQESGNKFAPWLVELVTEAGTEGLLEKRALEDEKFKNLLGSLPFTKEEVKNYLRMVICTIDFRSRHTVTHTMTTTSISYELALRMGMGEGEITSIVRGALLHDLGKIGIPVEILEYPGRLSPQAMHIMRTHVKITEEILGTDVDETTKRIALRHHEKLDGSGYPGKLTGRDLTKGERIVAVADIVSALTGTRSYKDAYPREKVVDIIENMRREKTIDAECVSCIVADYEEIMEHTLQRCQPILDAYYNIKREYLENDKILKHLQR</sequence>
<dbReference type="SUPFAM" id="SSF109604">
    <property type="entry name" value="HD-domain/PDEase-like"/>
    <property type="match status" value="2"/>
</dbReference>
<dbReference type="PANTHER" id="PTHR43155">
    <property type="entry name" value="CYCLIC DI-GMP PHOSPHODIESTERASE PA4108-RELATED"/>
    <property type="match status" value="1"/>
</dbReference>
<dbReference type="PANTHER" id="PTHR43155:SF2">
    <property type="entry name" value="CYCLIC DI-GMP PHOSPHODIESTERASE PA4108"/>
    <property type="match status" value="1"/>
</dbReference>
<dbReference type="Pfam" id="PF01966">
    <property type="entry name" value="HD"/>
    <property type="match status" value="1"/>
</dbReference>
<evidence type="ECO:0000313" key="2">
    <source>
        <dbReference type="EMBL" id="SHE62914.1"/>
    </source>
</evidence>
<accession>A0A1M4V1Q5</accession>
<dbReference type="RefSeq" id="WP_187143909.1">
    <property type="nucleotide sequence ID" value="NZ_FQVI01000003.1"/>
</dbReference>
<protein>
    <submittedName>
        <fullName evidence="2">HD domain-containing protein</fullName>
    </submittedName>
</protein>
<dbReference type="AlphaFoldDB" id="A0A1M4V1Q5"/>
<dbReference type="InterPro" id="IPR037522">
    <property type="entry name" value="HD_GYP_dom"/>
</dbReference>
<evidence type="ECO:0000313" key="3">
    <source>
        <dbReference type="Proteomes" id="UP000184245"/>
    </source>
</evidence>
<dbReference type="PROSITE" id="PS51832">
    <property type="entry name" value="HD_GYP"/>
    <property type="match status" value="1"/>
</dbReference>
<dbReference type="Gene3D" id="1.10.3210.10">
    <property type="entry name" value="Hypothetical protein af1432"/>
    <property type="match status" value="2"/>
</dbReference>
<dbReference type="SMART" id="SM00471">
    <property type="entry name" value="HDc"/>
    <property type="match status" value="2"/>
</dbReference>
<gene>
    <name evidence="2" type="ORF">SAMN02745158_01083</name>
</gene>
<evidence type="ECO:0000259" key="1">
    <source>
        <dbReference type="PROSITE" id="PS51832"/>
    </source>
</evidence>